<comment type="caution">
    <text evidence="1">The sequence shown here is derived from an EMBL/GenBank/DDBJ whole genome shotgun (WGS) entry which is preliminary data.</text>
</comment>
<sequence>MHMHRIATDVLFYSIPPFPHSLPDQHKHRFSLPPPPCHFWITAATALPTTAQRREHPAHHQAFPAVRVLTRRGEHASRCVCASEAGFACISGGVAGVSGRVLPRNHCMWRARVMLILACKRAGWVVDLGCIELTLFVCELQSDPTIRTHLAALYDMLFESNLKKIIELYLVIEVAYVAEHVWQER</sequence>
<accession>A0A409XLI6</accession>
<dbReference type="OrthoDB" id="2661822at2759"/>
<keyword evidence="2" id="KW-1185">Reference proteome</keyword>
<protein>
    <submittedName>
        <fullName evidence="1">Uncharacterized protein</fullName>
    </submittedName>
</protein>
<evidence type="ECO:0000313" key="2">
    <source>
        <dbReference type="Proteomes" id="UP000283269"/>
    </source>
</evidence>
<dbReference type="STRING" id="93625.A0A409XLI6"/>
<dbReference type="InParanoid" id="A0A409XLI6"/>
<dbReference type="EMBL" id="NHYD01001276">
    <property type="protein sequence ID" value="PPQ91601.1"/>
    <property type="molecule type" value="Genomic_DNA"/>
</dbReference>
<name>A0A409XLI6_PSICY</name>
<dbReference type="Gene3D" id="1.25.40.570">
    <property type="match status" value="1"/>
</dbReference>
<proteinExistence type="predicted"/>
<organism evidence="1 2">
    <name type="scientific">Psilocybe cyanescens</name>
    <dbReference type="NCBI Taxonomy" id="93625"/>
    <lineage>
        <taxon>Eukaryota</taxon>
        <taxon>Fungi</taxon>
        <taxon>Dikarya</taxon>
        <taxon>Basidiomycota</taxon>
        <taxon>Agaricomycotina</taxon>
        <taxon>Agaricomycetes</taxon>
        <taxon>Agaricomycetidae</taxon>
        <taxon>Agaricales</taxon>
        <taxon>Agaricineae</taxon>
        <taxon>Strophariaceae</taxon>
        <taxon>Psilocybe</taxon>
    </lineage>
</organism>
<reference evidence="1 2" key="1">
    <citation type="journal article" date="2018" name="Evol. Lett.">
        <title>Horizontal gene cluster transfer increased hallucinogenic mushroom diversity.</title>
        <authorList>
            <person name="Reynolds H.T."/>
            <person name="Vijayakumar V."/>
            <person name="Gluck-Thaler E."/>
            <person name="Korotkin H.B."/>
            <person name="Matheny P.B."/>
            <person name="Slot J.C."/>
        </authorList>
    </citation>
    <scope>NUCLEOTIDE SEQUENCE [LARGE SCALE GENOMIC DNA]</scope>
    <source>
        <strain evidence="1 2">2631</strain>
    </source>
</reference>
<dbReference type="AlphaFoldDB" id="A0A409XLI6"/>
<dbReference type="Proteomes" id="UP000283269">
    <property type="component" value="Unassembled WGS sequence"/>
</dbReference>
<gene>
    <name evidence="1" type="ORF">CVT25_012786</name>
</gene>
<evidence type="ECO:0000313" key="1">
    <source>
        <dbReference type="EMBL" id="PPQ91601.1"/>
    </source>
</evidence>